<evidence type="ECO:0000313" key="2">
    <source>
        <dbReference type="EMBL" id="QDU91598.1"/>
    </source>
</evidence>
<sequence>MKRYRSALLAWLVLTLPAAPVRGEETIELFDGKSLAGWVDGKGRPASKGWKVEQGLLMCPGRVGSLFTEHEYGDFELAFRWRISERGNSGVKYRAKFYEQALFGRPGWLGCEYQLTDDATLNPGPKYVTGALYAVYEPSITQPANPPGEFNESRIVVRGDHSEHWLNGQKILEADRGSEDWKKRIRASKFNQVDGVFENHQGRIELQDHGSPTWFSRVSLKVLDE</sequence>
<evidence type="ECO:0000259" key="1">
    <source>
        <dbReference type="Pfam" id="PF06439"/>
    </source>
</evidence>
<dbReference type="OrthoDB" id="9814708at2"/>
<dbReference type="KEGG" id="pnd:Pla175_50280"/>
<reference evidence="2 3" key="1">
    <citation type="submission" date="2019-02" db="EMBL/GenBank/DDBJ databases">
        <title>Deep-cultivation of Planctomycetes and their phenomic and genomic characterization uncovers novel biology.</title>
        <authorList>
            <person name="Wiegand S."/>
            <person name="Jogler M."/>
            <person name="Boedeker C."/>
            <person name="Pinto D."/>
            <person name="Vollmers J."/>
            <person name="Rivas-Marin E."/>
            <person name="Kohn T."/>
            <person name="Peeters S.H."/>
            <person name="Heuer A."/>
            <person name="Rast P."/>
            <person name="Oberbeckmann S."/>
            <person name="Bunk B."/>
            <person name="Jeske O."/>
            <person name="Meyerdierks A."/>
            <person name="Storesund J.E."/>
            <person name="Kallscheuer N."/>
            <person name="Luecker S."/>
            <person name="Lage O.M."/>
            <person name="Pohl T."/>
            <person name="Merkel B.J."/>
            <person name="Hornburger P."/>
            <person name="Mueller R.-W."/>
            <person name="Bruemmer F."/>
            <person name="Labrenz M."/>
            <person name="Spormann A.M."/>
            <person name="Op den Camp H."/>
            <person name="Overmann J."/>
            <person name="Amann R."/>
            <person name="Jetten M.S.M."/>
            <person name="Mascher T."/>
            <person name="Medema M.H."/>
            <person name="Devos D.P."/>
            <person name="Kaster A.-K."/>
            <person name="Ovreas L."/>
            <person name="Rohde M."/>
            <person name="Galperin M.Y."/>
            <person name="Jogler C."/>
        </authorList>
    </citation>
    <scope>NUCLEOTIDE SEQUENCE [LARGE SCALE GENOMIC DNA]</scope>
    <source>
        <strain evidence="2 3">Pla175</strain>
    </source>
</reference>
<name>A0A518DJF1_9BACT</name>
<organism evidence="2 3">
    <name type="scientific">Pirellulimonas nuda</name>
    <dbReference type="NCBI Taxonomy" id="2528009"/>
    <lineage>
        <taxon>Bacteria</taxon>
        <taxon>Pseudomonadati</taxon>
        <taxon>Planctomycetota</taxon>
        <taxon>Planctomycetia</taxon>
        <taxon>Pirellulales</taxon>
        <taxon>Lacipirellulaceae</taxon>
        <taxon>Pirellulimonas</taxon>
    </lineage>
</organism>
<dbReference type="Proteomes" id="UP000317429">
    <property type="component" value="Chromosome"/>
</dbReference>
<dbReference type="InterPro" id="IPR010496">
    <property type="entry name" value="AL/BT2_dom"/>
</dbReference>
<protein>
    <recommendedName>
        <fullName evidence="1">3-keto-alpha-glucoside-1,2-lyase/3-keto-2-hydroxy-glucal hydratase domain-containing protein</fullName>
    </recommendedName>
</protein>
<evidence type="ECO:0000313" key="3">
    <source>
        <dbReference type="Proteomes" id="UP000317429"/>
    </source>
</evidence>
<dbReference type="Pfam" id="PF06439">
    <property type="entry name" value="3keto-disac_hyd"/>
    <property type="match status" value="1"/>
</dbReference>
<dbReference type="GO" id="GO:0016787">
    <property type="term" value="F:hydrolase activity"/>
    <property type="evidence" value="ECO:0007669"/>
    <property type="project" value="InterPro"/>
</dbReference>
<accession>A0A518DJF1</accession>
<gene>
    <name evidence="2" type="ORF">Pla175_50280</name>
</gene>
<proteinExistence type="predicted"/>
<dbReference type="Gene3D" id="2.60.120.560">
    <property type="entry name" value="Exo-inulinase, domain 1"/>
    <property type="match status" value="1"/>
</dbReference>
<keyword evidence="3" id="KW-1185">Reference proteome</keyword>
<dbReference type="AlphaFoldDB" id="A0A518DJF1"/>
<feature type="domain" description="3-keto-alpha-glucoside-1,2-lyase/3-keto-2-hydroxy-glucal hydratase" evidence="1">
    <location>
        <begin position="26"/>
        <end position="221"/>
    </location>
</feature>
<dbReference type="EMBL" id="CP036291">
    <property type="protein sequence ID" value="QDU91598.1"/>
    <property type="molecule type" value="Genomic_DNA"/>
</dbReference>
<dbReference type="RefSeq" id="WP_145291766.1">
    <property type="nucleotide sequence ID" value="NZ_CP036291.1"/>
</dbReference>